<dbReference type="GO" id="GO:0071949">
    <property type="term" value="F:FAD binding"/>
    <property type="evidence" value="ECO:0007669"/>
    <property type="project" value="InterPro"/>
</dbReference>
<dbReference type="PANTHER" id="PTHR46720">
    <property type="entry name" value="HYDROXYLASE, PUTATIVE (AFU_ORTHOLOGUE AFUA_3G01460)-RELATED"/>
    <property type="match status" value="1"/>
</dbReference>
<dbReference type="AlphaFoldDB" id="A0A1L9S464"/>
<keyword evidence="1" id="KW-0285">Flavoprotein</keyword>
<dbReference type="InterPro" id="IPR002938">
    <property type="entry name" value="FAD-bd"/>
</dbReference>
<evidence type="ECO:0000313" key="6">
    <source>
        <dbReference type="Proteomes" id="UP000184383"/>
    </source>
</evidence>
<evidence type="ECO:0000313" key="5">
    <source>
        <dbReference type="EMBL" id="OJJ41923.1"/>
    </source>
</evidence>
<keyword evidence="6" id="KW-1185">Reference proteome</keyword>
<accession>A0A1L9S464</accession>
<feature type="domain" description="FAD-binding" evidence="4">
    <location>
        <begin position="191"/>
        <end position="258"/>
    </location>
</feature>
<evidence type="ECO:0000259" key="4">
    <source>
        <dbReference type="Pfam" id="PF01494"/>
    </source>
</evidence>
<dbReference type="STRING" id="1073089.A0A1L9S464"/>
<evidence type="ECO:0000256" key="1">
    <source>
        <dbReference type="ARBA" id="ARBA00022630"/>
    </source>
</evidence>
<dbReference type="Proteomes" id="UP000184383">
    <property type="component" value="Unassembled WGS sequence"/>
</dbReference>
<organism evidence="5 6">
    <name type="scientific">Aspergillus wentii DTO 134E9</name>
    <dbReference type="NCBI Taxonomy" id="1073089"/>
    <lineage>
        <taxon>Eukaryota</taxon>
        <taxon>Fungi</taxon>
        <taxon>Dikarya</taxon>
        <taxon>Ascomycota</taxon>
        <taxon>Pezizomycotina</taxon>
        <taxon>Eurotiomycetes</taxon>
        <taxon>Eurotiomycetidae</taxon>
        <taxon>Eurotiales</taxon>
        <taxon>Aspergillaceae</taxon>
        <taxon>Aspergillus</taxon>
        <taxon>Aspergillus subgen. Cremei</taxon>
    </lineage>
</organism>
<dbReference type="EMBL" id="KV878209">
    <property type="protein sequence ID" value="OJJ41923.1"/>
    <property type="molecule type" value="Genomic_DNA"/>
</dbReference>
<dbReference type="RefSeq" id="XP_040695599.1">
    <property type="nucleotide sequence ID" value="XM_040834249.1"/>
</dbReference>
<evidence type="ECO:0000256" key="2">
    <source>
        <dbReference type="ARBA" id="ARBA00022827"/>
    </source>
</evidence>
<dbReference type="SUPFAM" id="SSF51905">
    <property type="entry name" value="FAD/NAD(P)-binding domain"/>
    <property type="match status" value="1"/>
</dbReference>
<sequence length="308" mass="34505">MDVLYKAIEPRHIPIYFSKKLVHIEEHSSSITVTFSDGTTDTADLLLGCDGIHSAVRTTYVDPDTHPEYSGNAGMFCVLPTSSLSTDNQFLLKGMHSTLTTDGMFACLPCKPDESELFWFFNRHVALPDAAAIDSRDGWVEKRQHELSNSKSTILSLISDAKGPWGSFLRDIITATPSLNFYPVYLLPLGRTWRKGSRCVLLGDAAHAMPPHASQGVSMALEDVFALSRALTLDVDLGECWDRYDRVRRPRVESIYQWTMANASHVGKTGSWGLWMKEMVVKWGLVFSNWFGMSTDERLSYDVDKAVL</sequence>
<dbReference type="GeneID" id="63750097"/>
<evidence type="ECO:0000256" key="3">
    <source>
        <dbReference type="ARBA" id="ARBA00023002"/>
    </source>
</evidence>
<dbReference type="PRINTS" id="PR00420">
    <property type="entry name" value="RNGMNOXGNASE"/>
</dbReference>
<dbReference type="InterPro" id="IPR036188">
    <property type="entry name" value="FAD/NAD-bd_sf"/>
</dbReference>
<dbReference type="GO" id="GO:0016491">
    <property type="term" value="F:oxidoreductase activity"/>
    <property type="evidence" value="ECO:0007669"/>
    <property type="project" value="UniProtKB-KW"/>
</dbReference>
<dbReference type="Gene3D" id="3.50.50.60">
    <property type="entry name" value="FAD/NAD(P)-binding domain"/>
    <property type="match status" value="1"/>
</dbReference>
<feature type="domain" description="FAD-binding" evidence="4">
    <location>
        <begin position="3"/>
        <end position="112"/>
    </location>
</feature>
<dbReference type="OrthoDB" id="16820at2759"/>
<keyword evidence="2" id="KW-0274">FAD</keyword>
<name>A0A1L9S464_ASPWE</name>
<dbReference type="Pfam" id="PF01494">
    <property type="entry name" value="FAD_binding_3"/>
    <property type="match status" value="2"/>
</dbReference>
<dbReference type="GO" id="GO:0044550">
    <property type="term" value="P:secondary metabolite biosynthetic process"/>
    <property type="evidence" value="ECO:0007669"/>
    <property type="project" value="TreeGrafter"/>
</dbReference>
<dbReference type="InterPro" id="IPR051104">
    <property type="entry name" value="FAD_monoxygenase"/>
</dbReference>
<protein>
    <recommendedName>
        <fullName evidence="4">FAD-binding domain-containing protein</fullName>
    </recommendedName>
</protein>
<gene>
    <name evidence="5" type="ORF">ASPWEDRAFT_35547</name>
</gene>
<dbReference type="PANTHER" id="PTHR46720:SF1">
    <property type="entry name" value="HYDROXYLASE, PUTATIVE (AFU_ORTHOLOGUE AFUA_8G06050)-RELATED"/>
    <property type="match status" value="1"/>
</dbReference>
<dbReference type="VEuPathDB" id="FungiDB:ASPWEDRAFT_35547"/>
<proteinExistence type="predicted"/>
<reference evidence="6" key="1">
    <citation type="journal article" date="2017" name="Genome Biol.">
        <title>Comparative genomics reveals high biological diversity and specific adaptations in the industrially and medically important fungal genus Aspergillus.</title>
        <authorList>
            <person name="de Vries R.P."/>
            <person name="Riley R."/>
            <person name="Wiebenga A."/>
            <person name="Aguilar-Osorio G."/>
            <person name="Amillis S."/>
            <person name="Uchima C.A."/>
            <person name="Anderluh G."/>
            <person name="Asadollahi M."/>
            <person name="Askin M."/>
            <person name="Barry K."/>
            <person name="Battaglia E."/>
            <person name="Bayram O."/>
            <person name="Benocci T."/>
            <person name="Braus-Stromeyer S.A."/>
            <person name="Caldana C."/>
            <person name="Canovas D."/>
            <person name="Cerqueira G.C."/>
            <person name="Chen F."/>
            <person name="Chen W."/>
            <person name="Choi C."/>
            <person name="Clum A."/>
            <person name="Dos Santos R.A."/>
            <person name="Damasio A.R."/>
            <person name="Diallinas G."/>
            <person name="Emri T."/>
            <person name="Fekete E."/>
            <person name="Flipphi M."/>
            <person name="Freyberg S."/>
            <person name="Gallo A."/>
            <person name="Gournas C."/>
            <person name="Habgood R."/>
            <person name="Hainaut M."/>
            <person name="Harispe M.L."/>
            <person name="Henrissat B."/>
            <person name="Hilden K.S."/>
            <person name="Hope R."/>
            <person name="Hossain A."/>
            <person name="Karabika E."/>
            <person name="Karaffa L."/>
            <person name="Karanyi Z."/>
            <person name="Krasevec N."/>
            <person name="Kuo A."/>
            <person name="Kusch H."/>
            <person name="LaButti K."/>
            <person name="Lagendijk E.L."/>
            <person name="Lapidus A."/>
            <person name="Levasseur A."/>
            <person name="Lindquist E."/>
            <person name="Lipzen A."/>
            <person name="Logrieco A.F."/>
            <person name="MacCabe A."/>
            <person name="Maekelae M.R."/>
            <person name="Malavazi I."/>
            <person name="Melin P."/>
            <person name="Meyer V."/>
            <person name="Mielnichuk N."/>
            <person name="Miskei M."/>
            <person name="Molnar A.P."/>
            <person name="Mule G."/>
            <person name="Ngan C.Y."/>
            <person name="Orejas M."/>
            <person name="Orosz E."/>
            <person name="Ouedraogo J.P."/>
            <person name="Overkamp K.M."/>
            <person name="Park H.-S."/>
            <person name="Perrone G."/>
            <person name="Piumi F."/>
            <person name="Punt P.J."/>
            <person name="Ram A.F."/>
            <person name="Ramon A."/>
            <person name="Rauscher S."/>
            <person name="Record E."/>
            <person name="Riano-Pachon D.M."/>
            <person name="Robert V."/>
            <person name="Roehrig J."/>
            <person name="Ruller R."/>
            <person name="Salamov A."/>
            <person name="Salih N.S."/>
            <person name="Samson R.A."/>
            <person name="Sandor E."/>
            <person name="Sanguinetti M."/>
            <person name="Schuetze T."/>
            <person name="Sepcic K."/>
            <person name="Shelest E."/>
            <person name="Sherlock G."/>
            <person name="Sophianopoulou V."/>
            <person name="Squina F.M."/>
            <person name="Sun H."/>
            <person name="Susca A."/>
            <person name="Todd R.B."/>
            <person name="Tsang A."/>
            <person name="Unkles S.E."/>
            <person name="van de Wiele N."/>
            <person name="van Rossen-Uffink D."/>
            <person name="Oliveira J.V."/>
            <person name="Vesth T.C."/>
            <person name="Visser J."/>
            <person name="Yu J.-H."/>
            <person name="Zhou M."/>
            <person name="Andersen M.R."/>
            <person name="Archer D.B."/>
            <person name="Baker S.E."/>
            <person name="Benoit I."/>
            <person name="Brakhage A.A."/>
            <person name="Braus G.H."/>
            <person name="Fischer R."/>
            <person name="Frisvad J.C."/>
            <person name="Goldman G.H."/>
            <person name="Houbraken J."/>
            <person name="Oakley B."/>
            <person name="Pocsi I."/>
            <person name="Scazzocchio C."/>
            <person name="Seiboth B."/>
            <person name="vanKuyk P.A."/>
            <person name="Wortman J."/>
            <person name="Dyer P.S."/>
            <person name="Grigoriev I.V."/>
        </authorList>
    </citation>
    <scope>NUCLEOTIDE SEQUENCE [LARGE SCALE GENOMIC DNA]</scope>
    <source>
        <strain evidence="6">DTO 134E9</strain>
    </source>
</reference>
<keyword evidence="3" id="KW-0560">Oxidoreductase</keyword>